<name>A0ACC5UH90_9PSED</name>
<comment type="caution">
    <text evidence="1">The sequence shown here is derived from an EMBL/GenBank/DDBJ whole genome shotgun (WGS) entry which is preliminary data.</text>
</comment>
<evidence type="ECO:0000313" key="1">
    <source>
        <dbReference type="EMBL" id="MBV4513793.1"/>
    </source>
</evidence>
<organism evidence="1 2">
    <name type="scientific">Pseudomonas kurunegalensis</name>
    <dbReference type="NCBI Taxonomy" id="485880"/>
    <lineage>
        <taxon>Bacteria</taxon>
        <taxon>Pseudomonadati</taxon>
        <taxon>Pseudomonadota</taxon>
        <taxon>Gammaproteobacteria</taxon>
        <taxon>Pseudomonadales</taxon>
        <taxon>Pseudomonadaceae</taxon>
        <taxon>Pseudomonas</taxon>
    </lineage>
</organism>
<reference evidence="1 2" key="1">
    <citation type="journal article" date="2020" name="Microorganisms">
        <title>Reliable Identification of Environmental Pseudomonas Isolates Using the rpoD Gene.</title>
        <authorList>
            <consortium name="The Broad Institute Genome Sequencing Platform"/>
            <person name="Girard L."/>
            <person name="Lood C."/>
            <person name="Rokni-Zadeh H."/>
            <person name="van Noort V."/>
            <person name="Lavigne R."/>
            <person name="De Mot R."/>
        </authorList>
    </citation>
    <scope>NUCLEOTIDE SEQUENCE [LARGE SCALE GENOMIC DNA]</scope>
    <source>
        <strain evidence="1 2">RW1P2</strain>
    </source>
</reference>
<dbReference type="EMBL" id="JABWSB020000001">
    <property type="protein sequence ID" value="MBV4513793.1"/>
    <property type="molecule type" value="Genomic_DNA"/>
</dbReference>
<sequence length="135" mass="15744">MFETNDQARLQPSIYFVPEEGTHRWAYISQTANNEWFYVTYETADEEVVCRQQMMIPIAPYVLALATRDAPEAFIRSIQLVSPPWLNGSDTWLMEEVKEIRLIGPKYVYELTDGRVYPSELSEILAKTMWSKGDR</sequence>
<dbReference type="Proteomes" id="UP000624243">
    <property type="component" value="Unassembled WGS sequence"/>
</dbReference>
<proteinExistence type="predicted"/>
<evidence type="ECO:0000313" key="2">
    <source>
        <dbReference type="Proteomes" id="UP000624243"/>
    </source>
</evidence>
<protein>
    <submittedName>
        <fullName evidence="1">Uncharacterized protein</fullName>
    </submittedName>
</protein>
<gene>
    <name evidence="1" type="ORF">HU758_001030</name>
</gene>
<accession>A0ACC5UH90</accession>
<keyword evidence="2" id="KW-1185">Reference proteome</keyword>